<evidence type="ECO:0000256" key="5">
    <source>
        <dbReference type="ARBA" id="ARBA00023295"/>
    </source>
</evidence>
<reference evidence="7" key="2">
    <citation type="submission" date="2025-08" db="UniProtKB">
        <authorList>
            <consortium name="RefSeq"/>
        </authorList>
    </citation>
    <scope>IDENTIFICATION</scope>
    <source>
        <tissue evidence="7">Leaf</tissue>
    </source>
</reference>
<dbReference type="PANTHER" id="PTHR42909">
    <property type="entry name" value="ZGC:136858"/>
    <property type="match status" value="1"/>
</dbReference>
<dbReference type="GO" id="GO:0004730">
    <property type="term" value="F:pseudouridylate synthase activity"/>
    <property type="evidence" value="ECO:0007669"/>
    <property type="project" value="InterPro"/>
</dbReference>
<keyword evidence="5 7" id="KW-0326">Glycosidase</keyword>
<dbReference type="SUPFAM" id="SSF110581">
    <property type="entry name" value="Indigoidine synthase A-like"/>
    <property type="match status" value="1"/>
</dbReference>
<sequence length="243" mass="26986">MASSLSRISALHNHISPLEANNNKLRSLVKIISPQVSEAISNGRAVVALESTIISHGMPYPQNLQTAKEVESIVRENGAVPATIAILYGVPCIGLSEEELERYTTCCESLYICSPHFCQRRLVSCSSTYHVHCFTSGGNKSKWCNYSLCNVVFRFSGWHPSFCNRGIGGVHRHADHTMDISSDLTALGRTPIAVISAGVKSILHIPKTLEYLWKRKKCMLLHTRVMSFQHFSQKKAAVRHLPV</sequence>
<dbReference type="InterPro" id="IPR022830">
    <property type="entry name" value="Indigdn_synthA-like"/>
</dbReference>
<evidence type="ECO:0000256" key="4">
    <source>
        <dbReference type="ARBA" id="ARBA00023239"/>
    </source>
</evidence>
<dbReference type="GO" id="GO:0046872">
    <property type="term" value="F:metal ion binding"/>
    <property type="evidence" value="ECO:0007669"/>
    <property type="project" value="UniProtKB-KW"/>
</dbReference>
<dbReference type="Gene3D" id="3.40.1790.10">
    <property type="entry name" value="Indigoidine synthase domain"/>
    <property type="match status" value="1"/>
</dbReference>
<dbReference type="GO" id="GO:0005737">
    <property type="term" value="C:cytoplasm"/>
    <property type="evidence" value="ECO:0007669"/>
    <property type="project" value="TreeGrafter"/>
</dbReference>
<protein>
    <submittedName>
        <fullName evidence="7">Pseudouridine-5'-phosphate glycosidase isoform X2</fullName>
    </submittedName>
</protein>
<keyword evidence="2" id="KW-0378">Hydrolase</keyword>
<dbReference type="AlphaFoldDB" id="A0A9W3BY43"/>
<dbReference type="PANTHER" id="PTHR42909:SF1">
    <property type="entry name" value="CARBOHYDRATE KINASE PFKB DOMAIN-CONTAINING PROTEIN"/>
    <property type="match status" value="1"/>
</dbReference>
<accession>A0A9W3BY43</accession>
<evidence type="ECO:0000256" key="2">
    <source>
        <dbReference type="ARBA" id="ARBA00022801"/>
    </source>
</evidence>
<keyword evidence="3" id="KW-0464">Manganese</keyword>
<dbReference type="InterPro" id="IPR007342">
    <property type="entry name" value="PsuG"/>
</dbReference>
<dbReference type="GO" id="GO:0016798">
    <property type="term" value="F:hydrolase activity, acting on glycosyl bonds"/>
    <property type="evidence" value="ECO:0007669"/>
    <property type="project" value="UniProtKB-KW"/>
</dbReference>
<reference evidence="6" key="1">
    <citation type="journal article" date="2019" name="Database">
        <title>The radish genome database (RadishGD): an integrated information resource for radish genomics.</title>
        <authorList>
            <person name="Yu H.J."/>
            <person name="Baek S."/>
            <person name="Lee Y.J."/>
            <person name="Cho A."/>
            <person name="Mun J.H."/>
        </authorList>
    </citation>
    <scope>NUCLEOTIDE SEQUENCE [LARGE SCALE GENOMIC DNA]</scope>
    <source>
        <strain evidence="6">cv. WK10039</strain>
    </source>
</reference>
<evidence type="ECO:0000256" key="1">
    <source>
        <dbReference type="ARBA" id="ARBA00022723"/>
    </source>
</evidence>
<dbReference type="Proteomes" id="UP000504610">
    <property type="component" value="Chromosome 1"/>
</dbReference>
<keyword evidence="4" id="KW-0456">Lyase</keyword>
<keyword evidence="1" id="KW-0479">Metal-binding</keyword>
<evidence type="ECO:0000313" key="6">
    <source>
        <dbReference type="Proteomes" id="UP000504610"/>
    </source>
</evidence>
<dbReference type="Pfam" id="PF04227">
    <property type="entry name" value="Indigoidine_A"/>
    <property type="match status" value="2"/>
</dbReference>
<evidence type="ECO:0000256" key="3">
    <source>
        <dbReference type="ARBA" id="ARBA00023211"/>
    </source>
</evidence>
<evidence type="ECO:0000313" key="7">
    <source>
        <dbReference type="RefSeq" id="XP_056844231.1"/>
    </source>
</evidence>
<dbReference type="GeneID" id="108851155"/>
<name>A0A9W3BY43_RAPSA</name>
<organism evidence="6 7">
    <name type="scientific">Raphanus sativus</name>
    <name type="common">Radish</name>
    <name type="synonym">Raphanus raphanistrum var. sativus</name>
    <dbReference type="NCBI Taxonomy" id="3726"/>
    <lineage>
        <taxon>Eukaryota</taxon>
        <taxon>Viridiplantae</taxon>
        <taxon>Streptophyta</taxon>
        <taxon>Embryophyta</taxon>
        <taxon>Tracheophyta</taxon>
        <taxon>Spermatophyta</taxon>
        <taxon>Magnoliopsida</taxon>
        <taxon>eudicotyledons</taxon>
        <taxon>Gunneridae</taxon>
        <taxon>Pentapetalae</taxon>
        <taxon>rosids</taxon>
        <taxon>malvids</taxon>
        <taxon>Brassicales</taxon>
        <taxon>Brassicaceae</taxon>
        <taxon>Brassiceae</taxon>
        <taxon>Raphanus</taxon>
    </lineage>
</organism>
<dbReference type="RefSeq" id="XP_056844231.1">
    <property type="nucleotide sequence ID" value="XM_056988251.1"/>
</dbReference>
<proteinExistence type="predicted"/>
<gene>
    <name evidence="7" type="primary">LOC108851155</name>
</gene>
<keyword evidence="6" id="KW-1185">Reference proteome</keyword>